<dbReference type="Gramene" id="AET7Gv20290100.12">
    <property type="protein sequence ID" value="AET7Gv20290100.12"/>
    <property type="gene ID" value="AET7Gv20290100"/>
</dbReference>
<sequence>FCPVSCFQEKFRLIRANDDATVLDALSFSARKIRLLHSLTVEKKNYVQEPSLVDMHEEEEIVSPHKEDA</sequence>
<reference evidence="2" key="1">
    <citation type="journal article" date="2014" name="Science">
        <title>Ancient hybridizations among the ancestral genomes of bread wheat.</title>
        <authorList>
            <consortium name="International Wheat Genome Sequencing Consortium,"/>
            <person name="Marcussen T."/>
            <person name="Sandve S.R."/>
            <person name="Heier L."/>
            <person name="Spannagl M."/>
            <person name="Pfeifer M."/>
            <person name="Jakobsen K.S."/>
            <person name="Wulff B.B."/>
            <person name="Steuernagel B."/>
            <person name="Mayer K.F."/>
            <person name="Olsen O.A."/>
        </authorList>
    </citation>
    <scope>NUCLEOTIDE SEQUENCE [LARGE SCALE GENOMIC DNA]</scope>
    <source>
        <strain evidence="2">cv. AL8/78</strain>
    </source>
</reference>
<reference evidence="1" key="4">
    <citation type="submission" date="2019-03" db="UniProtKB">
        <authorList>
            <consortium name="EnsemblPlants"/>
        </authorList>
    </citation>
    <scope>IDENTIFICATION</scope>
</reference>
<dbReference type="EnsemblPlants" id="AET7Gv20290100.12">
    <property type="protein sequence ID" value="AET7Gv20290100.12"/>
    <property type="gene ID" value="AET7Gv20290100"/>
</dbReference>
<dbReference type="AlphaFoldDB" id="A0A453QRI3"/>
<reference evidence="2" key="2">
    <citation type="journal article" date="2017" name="Nat. Plants">
        <title>The Aegilops tauschii genome reveals multiple impacts of transposons.</title>
        <authorList>
            <person name="Zhao G."/>
            <person name="Zou C."/>
            <person name="Li K."/>
            <person name="Wang K."/>
            <person name="Li T."/>
            <person name="Gao L."/>
            <person name="Zhang X."/>
            <person name="Wang H."/>
            <person name="Yang Z."/>
            <person name="Liu X."/>
            <person name="Jiang W."/>
            <person name="Mao L."/>
            <person name="Kong X."/>
            <person name="Jiao Y."/>
            <person name="Jia J."/>
        </authorList>
    </citation>
    <scope>NUCLEOTIDE SEQUENCE [LARGE SCALE GENOMIC DNA]</scope>
    <source>
        <strain evidence="2">cv. AL8/78</strain>
    </source>
</reference>
<keyword evidence="2" id="KW-1185">Reference proteome</keyword>
<dbReference type="Proteomes" id="UP000015105">
    <property type="component" value="Chromosome 7D"/>
</dbReference>
<name>A0A453QRI3_AEGTS</name>
<proteinExistence type="predicted"/>
<evidence type="ECO:0000313" key="1">
    <source>
        <dbReference type="EnsemblPlants" id="AET7Gv20290100.12"/>
    </source>
</evidence>
<reference evidence="1" key="5">
    <citation type="journal article" date="2021" name="G3 (Bethesda)">
        <title>Aegilops tauschii genome assembly Aet v5.0 features greater sequence contiguity and improved annotation.</title>
        <authorList>
            <person name="Wang L."/>
            <person name="Zhu T."/>
            <person name="Rodriguez J.C."/>
            <person name="Deal K.R."/>
            <person name="Dubcovsky J."/>
            <person name="McGuire P.E."/>
            <person name="Lux T."/>
            <person name="Spannagl M."/>
            <person name="Mayer K.F.X."/>
            <person name="Baldrich P."/>
            <person name="Meyers B.C."/>
            <person name="Huo N."/>
            <person name="Gu Y.Q."/>
            <person name="Zhou H."/>
            <person name="Devos K.M."/>
            <person name="Bennetzen J.L."/>
            <person name="Unver T."/>
            <person name="Budak H."/>
            <person name="Gulick P.J."/>
            <person name="Galiba G."/>
            <person name="Kalapos B."/>
            <person name="Nelson D.R."/>
            <person name="Li P."/>
            <person name="You F.M."/>
            <person name="Luo M.C."/>
            <person name="Dvorak J."/>
        </authorList>
    </citation>
    <scope>NUCLEOTIDE SEQUENCE [LARGE SCALE GENOMIC DNA]</scope>
    <source>
        <strain evidence="1">cv. AL8/78</strain>
    </source>
</reference>
<accession>A0A453QRI3</accession>
<reference evidence="1" key="3">
    <citation type="journal article" date="2017" name="Nature">
        <title>Genome sequence of the progenitor of the wheat D genome Aegilops tauschii.</title>
        <authorList>
            <person name="Luo M.C."/>
            <person name="Gu Y.Q."/>
            <person name="Puiu D."/>
            <person name="Wang H."/>
            <person name="Twardziok S.O."/>
            <person name="Deal K.R."/>
            <person name="Huo N."/>
            <person name="Zhu T."/>
            <person name="Wang L."/>
            <person name="Wang Y."/>
            <person name="McGuire P.E."/>
            <person name="Liu S."/>
            <person name="Long H."/>
            <person name="Ramasamy R.K."/>
            <person name="Rodriguez J.C."/>
            <person name="Van S.L."/>
            <person name="Yuan L."/>
            <person name="Wang Z."/>
            <person name="Xia Z."/>
            <person name="Xiao L."/>
            <person name="Anderson O.D."/>
            <person name="Ouyang S."/>
            <person name="Liang Y."/>
            <person name="Zimin A.V."/>
            <person name="Pertea G."/>
            <person name="Qi P."/>
            <person name="Bennetzen J.L."/>
            <person name="Dai X."/>
            <person name="Dawson M.W."/>
            <person name="Muller H.G."/>
            <person name="Kugler K."/>
            <person name="Rivarola-Duarte L."/>
            <person name="Spannagl M."/>
            <person name="Mayer K.F.X."/>
            <person name="Lu F.H."/>
            <person name="Bevan M.W."/>
            <person name="Leroy P."/>
            <person name="Li P."/>
            <person name="You F.M."/>
            <person name="Sun Q."/>
            <person name="Liu Z."/>
            <person name="Lyons E."/>
            <person name="Wicker T."/>
            <person name="Salzberg S.L."/>
            <person name="Devos K.M."/>
            <person name="Dvorak J."/>
        </authorList>
    </citation>
    <scope>NUCLEOTIDE SEQUENCE [LARGE SCALE GENOMIC DNA]</scope>
    <source>
        <strain evidence="1">cv. AL8/78</strain>
    </source>
</reference>
<protein>
    <submittedName>
        <fullName evidence="1">Uncharacterized protein</fullName>
    </submittedName>
</protein>
<evidence type="ECO:0000313" key="2">
    <source>
        <dbReference type="Proteomes" id="UP000015105"/>
    </source>
</evidence>
<organism evidence="1 2">
    <name type="scientific">Aegilops tauschii subsp. strangulata</name>
    <name type="common">Goatgrass</name>
    <dbReference type="NCBI Taxonomy" id="200361"/>
    <lineage>
        <taxon>Eukaryota</taxon>
        <taxon>Viridiplantae</taxon>
        <taxon>Streptophyta</taxon>
        <taxon>Embryophyta</taxon>
        <taxon>Tracheophyta</taxon>
        <taxon>Spermatophyta</taxon>
        <taxon>Magnoliopsida</taxon>
        <taxon>Liliopsida</taxon>
        <taxon>Poales</taxon>
        <taxon>Poaceae</taxon>
        <taxon>BOP clade</taxon>
        <taxon>Pooideae</taxon>
        <taxon>Triticodae</taxon>
        <taxon>Triticeae</taxon>
        <taxon>Triticinae</taxon>
        <taxon>Aegilops</taxon>
    </lineage>
</organism>